<proteinExistence type="predicted"/>
<reference evidence="1 2" key="1">
    <citation type="submission" date="2013-12" db="EMBL/GenBank/DDBJ databases">
        <title>Improved hybrid genome assemblies of Bacteroides xylanisolvens SD CC 1b and Bacteroides xylanisolvens SD CC 2a using Illumina and 454 Sequencing.</title>
        <authorList>
            <person name="Ramaraj T."/>
            <person name="Sundararajan A."/>
            <person name="Mudge J."/>
            <person name="Schilkey F.D."/>
            <person name="Delvecchio V."/>
            <person name="Donlon M."/>
            <person name="Ziemer C."/>
        </authorList>
    </citation>
    <scope>NUCLEOTIDE SEQUENCE [LARGE SCALE GENOMIC DNA]</scope>
</reference>
<organism evidence="1 2">
    <name type="scientific">Bacteroides xylanisolvens SD CC 1b</name>
    <dbReference type="NCBI Taxonomy" id="702447"/>
    <lineage>
        <taxon>Bacteria</taxon>
        <taxon>Pseudomonadati</taxon>
        <taxon>Bacteroidota</taxon>
        <taxon>Bacteroidia</taxon>
        <taxon>Bacteroidales</taxon>
        <taxon>Bacteroidaceae</taxon>
        <taxon>Bacteroides</taxon>
    </lineage>
</organism>
<dbReference type="Pfam" id="PF17145">
    <property type="entry name" value="DUF5119"/>
    <property type="match status" value="1"/>
</dbReference>
<comment type="caution">
    <text evidence="1">The sequence shown here is derived from an EMBL/GenBank/DDBJ whole genome shotgun (WGS) entry which is preliminary data.</text>
</comment>
<sequence>MSDKWLITSSGQLLFFCLLCVSILLVSCERRDLTYYEVSEITLTADWNDSGLDDKEQKYGATAVFYPRNGGEPKIFMMGDRSGDAVRLPMGVYDIIVFNRSFNDFSNIAFRGNSYETLEAYARKVETRVDKKTRVETRTIISSPDELAADTLDSVTVCWKVSLLRKICWEIIARPPTGGRLLHARRKRRRTDFTTFISFRKS</sequence>
<dbReference type="PROSITE" id="PS51257">
    <property type="entry name" value="PROKAR_LIPOPROTEIN"/>
    <property type="match status" value="1"/>
</dbReference>
<dbReference type="Proteomes" id="UP000019380">
    <property type="component" value="Unassembled WGS sequence"/>
</dbReference>
<dbReference type="EMBL" id="CBXG010000046">
    <property type="protein sequence ID" value="CDM06325.1"/>
    <property type="molecule type" value="Genomic_DNA"/>
</dbReference>
<name>W6PQS7_9BACE</name>
<evidence type="ECO:0000313" key="2">
    <source>
        <dbReference type="Proteomes" id="UP000019380"/>
    </source>
</evidence>
<accession>W6PQS7</accession>
<evidence type="ECO:0000313" key="1">
    <source>
        <dbReference type="EMBL" id="CDM06325.1"/>
    </source>
</evidence>
<dbReference type="AlphaFoldDB" id="W6PQS7"/>
<protein>
    <recommendedName>
        <fullName evidence="3">DUF5119 domain-containing protein</fullName>
    </recommendedName>
</protein>
<gene>
    <name evidence="1" type="ORF">BN890_39280</name>
</gene>
<dbReference type="InterPro" id="IPR033410">
    <property type="entry name" value="DUF5119"/>
</dbReference>
<evidence type="ECO:0008006" key="3">
    <source>
        <dbReference type="Google" id="ProtNLM"/>
    </source>
</evidence>